<accession>A0AAD2H5F6</accession>
<keyword evidence="1" id="KW-0812">Transmembrane</keyword>
<dbReference type="Proteomes" id="UP001295794">
    <property type="component" value="Unassembled WGS sequence"/>
</dbReference>
<comment type="caution">
    <text evidence="2">The sequence shown here is derived from an EMBL/GenBank/DDBJ whole genome shotgun (WGS) entry which is preliminary data.</text>
</comment>
<keyword evidence="1" id="KW-0472">Membrane</keyword>
<feature type="transmembrane region" description="Helical" evidence="1">
    <location>
        <begin position="41"/>
        <end position="64"/>
    </location>
</feature>
<gene>
    <name evidence="2" type="ORF">MYCIT1_LOCUS14595</name>
</gene>
<sequence length="207" mass="22669">MAGYHPLLFTLIALVAMAELGLSAYWVHIVQHQVSSRFKSLVILLLFNSCWTTLFAGAYVFFILDGALHELASIGSSSIWLAITAILWGVAAGLFHPVRGGGSCNGEAVLSFCRQTLALEAIAWTEMGLCILTILAACFWARSSRRSYVSVASCLNPLLFTKSSSARKLLRLNKTISFTRCLSALHYSRIHDLSPPNLVSRSIIPHL</sequence>
<feature type="transmembrane region" description="Helical" evidence="1">
    <location>
        <begin position="71"/>
        <end position="91"/>
    </location>
</feature>
<feature type="transmembrane region" description="Helical" evidence="1">
    <location>
        <begin position="121"/>
        <end position="141"/>
    </location>
</feature>
<dbReference type="EMBL" id="CAVNYO010000164">
    <property type="protein sequence ID" value="CAK5270299.1"/>
    <property type="molecule type" value="Genomic_DNA"/>
</dbReference>
<proteinExistence type="predicted"/>
<evidence type="ECO:0008006" key="4">
    <source>
        <dbReference type="Google" id="ProtNLM"/>
    </source>
</evidence>
<dbReference type="AlphaFoldDB" id="A0AAD2H5F6"/>
<reference evidence="2" key="1">
    <citation type="submission" date="2023-11" db="EMBL/GenBank/DDBJ databases">
        <authorList>
            <person name="De Vega J J."/>
            <person name="De Vega J J."/>
        </authorList>
    </citation>
    <scope>NUCLEOTIDE SEQUENCE</scope>
</reference>
<evidence type="ECO:0000256" key="1">
    <source>
        <dbReference type="SAM" id="Phobius"/>
    </source>
</evidence>
<organism evidence="2 3">
    <name type="scientific">Mycena citricolor</name>
    <dbReference type="NCBI Taxonomy" id="2018698"/>
    <lineage>
        <taxon>Eukaryota</taxon>
        <taxon>Fungi</taxon>
        <taxon>Dikarya</taxon>
        <taxon>Basidiomycota</taxon>
        <taxon>Agaricomycotina</taxon>
        <taxon>Agaricomycetes</taxon>
        <taxon>Agaricomycetidae</taxon>
        <taxon>Agaricales</taxon>
        <taxon>Marasmiineae</taxon>
        <taxon>Mycenaceae</taxon>
        <taxon>Mycena</taxon>
    </lineage>
</organism>
<name>A0AAD2H5F6_9AGAR</name>
<feature type="transmembrane region" description="Helical" evidence="1">
    <location>
        <begin position="7"/>
        <end position="29"/>
    </location>
</feature>
<protein>
    <recommendedName>
        <fullName evidence="4">MARVEL domain-containing protein</fullName>
    </recommendedName>
</protein>
<keyword evidence="1" id="KW-1133">Transmembrane helix</keyword>
<evidence type="ECO:0000313" key="3">
    <source>
        <dbReference type="Proteomes" id="UP001295794"/>
    </source>
</evidence>
<keyword evidence="3" id="KW-1185">Reference proteome</keyword>
<evidence type="ECO:0000313" key="2">
    <source>
        <dbReference type="EMBL" id="CAK5270299.1"/>
    </source>
</evidence>